<evidence type="ECO:0000256" key="3">
    <source>
        <dbReference type="ARBA" id="ARBA00022475"/>
    </source>
</evidence>
<dbReference type="PROSITE" id="PS50893">
    <property type="entry name" value="ABC_TRANSPORTER_2"/>
    <property type="match status" value="1"/>
</dbReference>
<evidence type="ECO:0000256" key="8">
    <source>
        <dbReference type="ARBA" id="ARBA00023065"/>
    </source>
</evidence>
<evidence type="ECO:0000313" key="11">
    <source>
        <dbReference type="EMBL" id="HIT39407.1"/>
    </source>
</evidence>
<keyword evidence="5" id="KW-0547">Nucleotide-binding</keyword>
<evidence type="ECO:0000256" key="2">
    <source>
        <dbReference type="ARBA" id="ARBA00022448"/>
    </source>
</evidence>
<dbReference type="PANTHER" id="PTHR42771">
    <property type="entry name" value="IRON(3+)-HYDROXAMATE IMPORT ATP-BINDING PROTEIN FHUC"/>
    <property type="match status" value="1"/>
</dbReference>
<evidence type="ECO:0000313" key="12">
    <source>
        <dbReference type="Proteomes" id="UP000886722"/>
    </source>
</evidence>
<evidence type="ECO:0000256" key="1">
    <source>
        <dbReference type="ARBA" id="ARBA00004202"/>
    </source>
</evidence>
<keyword evidence="7" id="KW-0408">Iron</keyword>
<dbReference type="GO" id="GO:0005524">
    <property type="term" value="F:ATP binding"/>
    <property type="evidence" value="ECO:0007669"/>
    <property type="project" value="UniProtKB-KW"/>
</dbReference>
<comment type="subcellular location">
    <subcellularLocation>
        <location evidence="1">Cell membrane</location>
        <topology evidence="1">Peripheral membrane protein</topology>
    </subcellularLocation>
</comment>
<dbReference type="InterPro" id="IPR003593">
    <property type="entry name" value="AAA+_ATPase"/>
</dbReference>
<protein>
    <submittedName>
        <fullName evidence="11">ABC transporter ATP-binding protein</fullName>
    </submittedName>
</protein>
<dbReference type="SMART" id="SM00382">
    <property type="entry name" value="AAA"/>
    <property type="match status" value="1"/>
</dbReference>
<dbReference type="SUPFAM" id="SSF52540">
    <property type="entry name" value="P-loop containing nucleoside triphosphate hydrolases"/>
    <property type="match status" value="1"/>
</dbReference>
<dbReference type="Gene3D" id="3.40.50.300">
    <property type="entry name" value="P-loop containing nucleotide triphosphate hydrolases"/>
    <property type="match status" value="1"/>
</dbReference>
<dbReference type="InterPro" id="IPR051535">
    <property type="entry name" value="Siderophore_ABC-ATPase"/>
</dbReference>
<gene>
    <name evidence="11" type="ORF">IAD06_05160</name>
</gene>
<keyword evidence="3" id="KW-1003">Cell membrane</keyword>
<reference evidence="11" key="2">
    <citation type="journal article" date="2021" name="PeerJ">
        <title>Extensive microbial diversity within the chicken gut microbiome revealed by metagenomics and culture.</title>
        <authorList>
            <person name="Gilroy R."/>
            <person name="Ravi A."/>
            <person name="Getino M."/>
            <person name="Pursley I."/>
            <person name="Horton D.L."/>
            <person name="Alikhan N.F."/>
            <person name="Baker D."/>
            <person name="Gharbi K."/>
            <person name="Hall N."/>
            <person name="Watson M."/>
            <person name="Adriaenssens E.M."/>
            <person name="Foster-Nyarko E."/>
            <person name="Jarju S."/>
            <person name="Secka A."/>
            <person name="Antonio M."/>
            <person name="Oren A."/>
            <person name="Chaudhuri R.R."/>
            <person name="La Ragione R."/>
            <person name="Hildebrand F."/>
            <person name="Pallen M.J."/>
        </authorList>
    </citation>
    <scope>NUCLEOTIDE SEQUENCE</scope>
    <source>
        <strain evidence="11">21143</strain>
    </source>
</reference>
<name>A0A9D1GE19_9BACT</name>
<proteinExistence type="predicted"/>
<evidence type="ECO:0000256" key="6">
    <source>
        <dbReference type="ARBA" id="ARBA00022840"/>
    </source>
</evidence>
<dbReference type="CDD" id="cd03214">
    <property type="entry name" value="ABC_Iron-Siderophores_B12_Hemin"/>
    <property type="match status" value="1"/>
</dbReference>
<sequence length="358" mass="40006">MIHTSAVIEGRQVTIGYREGKRETDLFTDMDFTLYRGELTTLLGTNGTGKSTLLRTMSATQPYLRGNILLNGRELSSYNERELARHIGVVFTERYMAGGLRVHELVALGRYPYTGFFGRLDENDRLITEAVMVQVGIYHKRDSYLSQLSDGERQKAFIAKALAQESDVILLDEPTAFLDLPSRIETMSLLHRLAEENGKTILMSTHDVEQALVLADRLWLLSPGNGLECGATEDMILAGRLDKLFPSDNIRFDTEHGSYYPLVHSHTPIALSATDPTLLHWGINLLNRNGFSCLIDENVSVSTENRHTHKNGEIPHISINAVNCISLSHNGTTYTLPSFSALADTIRSMKPKLTNSRQ</sequence>
<keyword evidence="8" id="KW-0406">Ion transport</keyword>
<dbReference type="GO" id="GO:0016887">
    <property type="term" value="F:ATP hydrolysis activity"/>
    <property type="evidence" value="ECO:0007669"/>
    <property type="project" value="InterPro"/>
</dbReference>
<evidence type="ECO:0000256" key="5">
    <source>
        <dbReference type="ARBA" id="ARBA00022741"/>
    </source>
</evidence>
<dbReference type="AlphaFoldDB" id="A0A9D1GE19"/>
<dbReference type="InterPro" id="IPR027417">
    <property type="entry name" value="P-loop_NTPase"/>
</dbReference>
<reference evidence="11" key="1">
    <citation type="submission" date="2020-10" db="EMBL/GenBank/DDBJ databases">
        <authorList>
            <person name="Gilroy R."/>
        </authorList>
    </citation>
    <scope>NUCLEOTIDE SEQUENCE</scope>
    <source>
        <strain evidence="11">21143</strain>
    </source>
</reference>
<evidence type="ECO:0000256" key="9">
    <source>
        <dbReference type="ARBA" id="ARBA00023136"/>
    </source>
</evidence>
<dbReference type="PANTHER" id="PTHR42771:SF2">
    <property type="entry name" value="IRON(3+)-HYDROXAMATE IMPORT ATP-BINDING PROTEIN FHUC"/>
    <property type="match status" value="1"/>
</dbReference>
<dbReference type="Proteomes" id="UP000886722">
    <property type="component" value="Unassembled WGS sequence"/>
</dbReference>
<dbReference type="GO" id="GO:0006826">
    <property type="term" value="P:iron ion transport"/>
    <property type="evidence" value="ECO:0007669"/>
    <property type="project" value="UniProtKB-KW"/>
</dbReference>
<keyword evidence="9" id="KW-0472">Membrane</keyword>
<feature type="domain" description="ABC transporter" evidence="10">
    <location>
        <begin position="2"/>
        <end position="248"/>
    </location>
</feature>
<dbReference type="EMBL" id="DVKT01000037">
    <property type="protein sequence ID" value="HIT39407.1"/>
    <property type="molecule type" value="Genomic_DNA"/>
</dbReference>
<evidence type="ECO:0000256" key="4">
    <source>
        <dbReference type="ARBA" id="ARBA00022496"/>
    </source>
</evidence>
<comment type="caution">
    <text evidence="11">The sequence shown here is derived from an EMBL/GenBank/DDBJ whole genome shotgun (WGS) entry which is preliminary data.</text>
</comment>
<evidence type="ECO:0000259" key="10">
    <source>
        <dbReference type="PROSITE" id="PS50893"/>
    </source>
</evidence>
<dbReference type="InterPro" id="IPR003439">
    <property type="entry name" value="ABC_transporter-like_ATP-bd"/>
</dbReference>
<keyword evidence="6 11" id="KW-0067">ATP-binding</keyword>
<organism evidence="11 12">
    <name type="scientific">Candidatus Caccoplasma intestinavium</name>
    <dbReference type="NCBI Taxonomy" id="2840716"/>
    <lineage>
        <taxon>Bacteria</taxon>
        <taxon>Pseudomonadati</taxon>
        <taxon>Bacteroidota</taxon>
        <taxon>Bacteroidia</taxon>
        <taxon>Bacteroidales</taxon>
        <taxon>Bacteroidaceae</taxon>
        <taxon>Bacteroidaceae incertae sedis</taxon>
        <taxon>Candidatus Caccoplasma</taxon>
    </lineage>
</organism>
<keyword evidence="2" id="KW-0813">Transport</keyword>
<keyword evidence="4" id="KW-0410">Iron transport</keyword>
<dbReference type="Pfam" id="PF00005">
    <property type="entry name" value="ABC_tran"/>
    <property type="match status" value="1"/>
</dbReference>
<dbReference type="GO" id="GO:0005886">
    <property type="term" value="C:plasma membrane"/>
    <property type="evidence" value="ECO:0007669"/>
    <property type="project" value="UniProtKB-SubCell"/>
</dbReference>
<evidence type="ECO:0000256" key="7">
    <source>
        <dbReference type="ARBA" id="ARBA00023004"/>
    </source>
</evidence>
<accession>A0A9D1GE19</accession>